<keyword evidence="7 10" id="KW-0546">Nucleotide metabolism</keyword>
<dbReference type="GO" id="GO:0035870">
    <property type="term" value="F:dITP diphosphatase activity"/>
    <property type="evidence" value="ECO:0007669"/>
    <property type="project" value="UniProtKB-UniRule"/>
</dbReference>
<comment type="catalytic activity">
    <reaction evidence="8 10">
        <text>dITP + H2O = dIMP + diphosphate + H(+)</text>
        <dbReference type="Rhea" id="RHEA:28342"/>
        <dbReference type="ChEBI" id="CHEBI:15377"/>
        <dbReference type="ChEBI" id="CHEBI:15378"/>
        <dbReference type="ChEBI" id="CHEBI:33019"/>
        <dbReference type="ChEBI" id="CHEBI:61194"/>
        <dbReference type="ChEBI" id="CHEBI:61382"/>
        <dbReference type="EC" id="3.6.1.66"/>
    </reaction>
</comment>
<dbReference type="InterPro" id="IPR029001">
    <property type="entry name" value="ITPase-like_fam"/>
</dbReference>
<dbReference type="GO" id="GO:0046872">
    <property type="term" value="F:metal ion binding"/>
    <property type="evidence" value="ECO:0007669"/>
    <property type="project" value="UniProtKB-KW"/>
</dbReference>
<accession>A0A0R2RC59</accession>
<evidence type="ECO:0000256" key="5">
    <source>
        <dbReference type="ARBA" id="ARBA00022801"/>
    </source>
</evidence>
<dbReference type="InterPro" id="IPR020922">
    <property type="entry name" value="dITP/XTP_pyrophosphatase"/>
</dbReference>
<keyword evidence="5 10" id="KW-0378">Hydrolase</keyword>
<keyword evidence="4 10" id="KW-0547">Nucleotide-binding</keyword>
<comment type="similarity">
    <text evidence="1 10 11">Belongs to the HAM1 NTPase family.</text>
</comment>
<dbReference type="Pfam" id="PF01725">
    <property type="entry name" value="Ham1p_like"/>
    <property type="match status" value="1"/>
</dbReference>
<comment type="cofactor">
    <cofactor evidence="10">
        <name>Mg(2+)</name>
        <dbReference type="ChEBI" id="CHEBI:18420"/>
    </cofactor>
    <text evidence="10">Binds 1 Mg(2+) ion per subunit.</text>
</comment>
<dbReference type="NCBIfam" id="TIGR00042">
    <property type="entry name" value="RdgB/HAM1 family non-canonical purine NTP pyrophosphatase"/>
    <property type="match status" value="1"/>
</dbReference>
<dbReference type="GO" id="GO:0009146">
    <property type="term" value="P:purine nucleoside triphosphate catabolic process"/>
    <property type="evidence" value="ECO:0007669"/>
    <property type="project" value="UniProtKB-UniRule"/>
</dbReference>
<dbReference type="GO" id="GO:0009117">
    <property type="term" value="P:nucleotide metabolic process"/>
    <property type="evidence" value="ECO:0007669"/>
    <property type="project" value="UniProtKB-KW"/>
</dbReference>
<evidence type="ECO:0000256" key="3">
    <source>
        <dbReference type="ARBA" id="ARBA00022723"/>
    </source>
</evidence>
<dbReference type="GO" id="GO:0036220">
    <property type="term" value="F:ITP diphosphatase activity"/>
    <property type="evidence" value="ECO:0007669"/>
    <property type="project" value="UniProtKB-UniRule"/>
</dbReference>
<dbReference type="GO" id="GO:0036222">
    <property type="term" value="F:XTP diphosphatase activity"/>
    <property type="evidence" value="ECO:0007669"/>
    <property type="project" value="UniProtKB-UniRule"/>
</dbReference>
<evidence type="ECO:0000256" key="4">
    <source>
        <dbReference type="ARBA" id="ARBA00022741"/>
    </source>
</evidence>
<dbReference type="PANTHER" id="PTHR11067">
    <property type="entry name" value="INOSINE TRIPHOSPHATE PYROPHOSPHATASE/HAM1 PROTEIN"/>
    <property type="match status" value="1"/>
</dbReference>
<feature type="binding site" evidence="10">
    <location>
        <begin position="16"/>
        <end position="21"/>
    </location>
    <ligand>
        <name>substrate</name>
    </ligand>
</feature>
<evidence type="ECO:0000256" key="7">
    <source>
        <dbReference type="ARBA" id="ARBA00023080"/>
    </source>
</evidence>
<dbReference type="GO" id="GO:0017111">
    <property type="term" value="F:ribonucleoside triphosphate phosphatase activity"/>
    <property type="evidence" value="ECO:0007669"/>
    <property type="project" value="InterPro"/>
</dbReference>
<comment type="function">
    <text evidence="10">Pyrophosphatase that catalyzes the hydrolysis of nucleoside triphosphates to their monophosphate derivatives, with a high preference for the non-canonical purine nucleotides XTP (xanthosine triphosphate), dITP (deoxyinosine triphosphate) and ITP. Seems to function as a house-cleaning enzyme that removes non-canonical purine nucleotides from the nucleotide pool, thus preventing their incorporation into DNA/RNA and avoiding chromosomal lesions.</text>
</comment>
<name>A0A0R2RC59_9BACT</name>
<evidence type="ECO:0000256" key="11">
    <source>
        <dbReference type="RuleBase" id="RU003781"/>
    </source>
</evidence>
<proteinExistence type="inferred from homology"/>
<reference evidence="12 13" key="1">
    <citation type="submission" date="2015-10" db="EMBL/GenBank/DDBJ databases">
        <title>Metagenome-Assembled Genomes uncover a global brackish microbiome.</title>
        <authorList>
            <person name="Hugerth L.W."/>
            <person name="Larsson J."/>
            <person name="Alneberg J."/>
            <person name="Lindh M.V."/>
            <person name="Legrand C."/>
            <person name="Pinhassi J."/>
            <person name="Andersson A.F."/>
        </authorList>
    </citation>
    <scope>NUCLEOTIDE SEQUENCE [LARGE SCALE GENOMIC DNA]</scope>
    <source>
        <strain evidence="12">BACL18 MAG-120507-bin52</strain>
    </source>
</reference>
<feature type="active site" description="Proton acceptor" evidence="10">
    <location>
        <position position="78"/>
    </location>
</feature>
<comment type="subunit">
    <text evidence="2 10">Homodimer.</text>
</comment>
<dbReference type="PANTHER" id="PTHR11067:SF9">
    <property type="entry name" value="INOSINE TRIPHOSPHATE PYROPHOSPHATASE"/>
    <property type="match status" value="1"/>
</dbReference>
<feature type="binding site" evidence="10">
    <location>
        <begin position="161"/>
        <end position="164"/>
    </location>
    <ligand>
        <name>substrate</name>
    </ligand>
</feature>
<gene>
    <name evidence="12" type="ORF">ABR82_07415</name>
</gene>
<dbReference type="GO" id="GO:0005829">
    <property type="term" value="C:cytosol"/>
    <property type="evidence" value="ECO:0007669"/>
    <property type="project" value="TreeGrafter"/>
</dbReference>
<dbReference type="FunFam" id="3.90.950.10:FF:000001">
    <property type="entry name" value="dITP/XTP pyrophosphatase"/>
    <property type="match status" value="1"/>
</dbReference>
<keyword evidence="6 10" id="KW-0460">Magnesium</keyword>
<dbReference type="Gene3D" id="3.90.950.10">
    <property type="match status" value="1"/>
</dbReference>
<comment type="caution">
    <text evidence="10">Lacks conserved residue(s) required for the propagation of feature annotation.</text>
</comment>
<feature type="binding site" evidence="10">
    <location>
        <position position="184"/>
    </location>
    <ligand>
        <name>substrate</name>
    </ligand>
</feature>
<evidence type="ECO:0000256" key="10">
    <source>
        <dbReference type="HAMAP-Rule" id="MF_01405"/>
    </source>
</evidence>
<sequence>MPSPTSALQRTLWVATTNRGKTREFKQLLAKRWIIRDLHAFRRLPEIRETGKTFLANAKIKALAMSGRLPEKLILADDSGLVVPALGGRPGVRSARFSGPKATNEKNRFKLLTLMRLKQGSARKAYFQAVLVLARNGRVIGSKSGRIWGRITTEERGIGGFGYDPIFQPRGFSKTFGELPSTIKKRISHRAQACHKIQHLLSRA</sequence>
<protein>
    <recommendedName>
        <fullName evidence="10">dITP/XTP pyrophosphatase</fullName>
        <ecNumber evidence="10">3.6.1.66</ecNumber>
    </recommendedName>
    <alternativeName>
        <fullName evidence="10">Non-canonical purine NTP pyrophosphatase</fullName>
    </alternativeName>
    <alternativeName>
        <fullName evidence="10">Non-standard purine NTP pyrophosphatase</fullName>
    </alternativeName>
    <alternativeName>
        <fullName evidence="10">Nucleoside-triphosphate diphosphatase</fullName>
    </alternativeName>
    <alternativeName>
        <fullName evidence="10">Nucleoside-triphosphate pyrophosphatase</fullName>
        <shortName evidence="10">NTPase</shortName>
    </alternativeName>
</protein>
<evidence type="ECO:0000256" key="2">
    <source>
        <dbReference type="ARBA" id="ARBA00011738"/>
    </source>
</evidence>
<dbReference type="EMBL" id="LIBO01000344">
    <property type="protein sequence ID" value="KRO59894.1"/>
    <property type="molecule type" value="Genomic_DNA"/>
</dbReference>
<keyword evidence="3 10" id="KW-0479">Metal-binding</keyword>
<dbReference type="Proteomes" id="UP000051269">
    <property type="component" value="Unassembled WGS sequence"/>
</dbReference>
<dbReference type="EC" id="3.6.1.66" evidence="10"/>
<evidence type="ECO:0000256" key="8">
    <source>
        <dbReference type="ARBA" id="ARBA00051875"/>
    </source>
</evidence>
<dbReference type="GO" id="GO:0000166">
    <property type="term" value="F:nucleotide binding"/>
    <property type="evidence" value="ECO:0007669"/>
    <property type="project" value="UniProtKB-KW"/>
</dbReference>
<evidence type="ECO:0000313" key="12">
    <source>
        <dbReference type="EMBL" id="KRO59894.1"/>
    </source>
</evidence>
<feature type="binding site" evidence="10">
    <location>
        <begin position="189"/>
        <end position="190"/>
    </location>
    <ligand>
        <name>substrate</name>
    </ligand>
</feature>
<dbReference type="InterPro" id="IPR002637">
    <property type="entry name" value="RdgB/HAM1"/>
</dbReference>
<feature type="binding site" evidence="10">
    <location>
        <position position="79"/>
    </location>
    <ligand>
        <name>substrate</name>
    </ligand>
</feature>
<evidence type="ECO:0000256" key="1">
    <source>
        <dbReference type="ARBA" id="ARBA00008023"/>
    </source>
</evidence>
<dbReference type="CDD" id="cd00515">
    <property type="entry name" value="HAM1"/>
    <property type="match status" value="1"/>
</dbReference>
<comment type="caution">
    <text evidence="12">The sequence shown here is derived from an EMBL/GenBank/DDBJ whole genome shotgun (WGS) entry which is preliminary data.</text>
</comment>
<evidence type="ECO:0000256" key="9">
    <source>
        <dbReference type="ARBA" id="ARBA00052017"/>
    </source>
</evidence>
<evidence type="ECO:0000313" key="13">
    <source>
        <dbReference type="Proteomes" id="UP000051269"/>
    </source>
</evidence>
<organism evidence="12 13">
    <name type="scientific">Verrucomicrobia subdivision 6 bacterium BACL9 MAG-120507-bin52</name>
    <dbReference type="NCBI Taxonomy" id="1655590"/>
    <lineage>
        <taxon>Bacteria</taxon>
        <taxon>Pseudomonadati</taxon>
        <taxon>Verrucomicrobiota</taxon>
        <taxon>Verrucomicrobiia</taxon>
        <taxon>Verrucomicrobiales</taxon>
        <taxon>Verrucomicrobia subdivision 6</taxon>
    </lineage>
</organism>
<comment type="catalytic activity">
    <reaction evidence="10">
        <text>ITP + H2O = IMP + diphosphate + H(+)</text>
        <dbReference type="Rhea" id="RHEA:29399"/>
        <dbReference type="ChEBI" id="CHEBI:15377"/>
        <dbReference type="ChEBI" id="CHEBI:15378"/>
        <dbReference type="ChEBI" id="CHEBI:33019"/>
        <dbReference type="ChEBI" id="CHEBI:58053"/>
        <dbReference type="ChEBI" id="CHEBI:61402"/>
        <dbReference type="EC" id="3.6.1.66"/>
    </reaction>
</comment>
<feature type="binding site" evidence="10">
    <location>
        <position position="78"/>
    </location>
    <ligand>
        <name>Mg(2+)</name>
        <dbReference type="ChEBI" id="CHEBI:18420"/>
    </ligand>
</feature>
<comment type="catalytic activity">
    <reaction evidence="9 10">
        <text>XTP + H2O = XMP + diphosphate + H(+)</text>
        <dbReference type="Rhea" id="RHEA:28610"/>
        <dbReference type="ChEBI" id="CHEBI:15377"/>
        <dbReference type="ChEBI" id="CHEBI:15378"/>
        <dbReference type="ChEBI" id="CHEBI:33019"/>
        <dbReference type="ChEBI" id="CHEBI:57464"/>
        <dbReference type="ChEBI" id="CHEBI:61314"/>
        <dbReference type="EC" id="3.6.1.66"/>
    </reaction>
</comment>
<dbReference type="SUPFAM" id="SSF52972">
    <property type="entry name" value="ITPase-like"/>
    <property type="match status" value="1"/>
</dbReference>
<dbReference type="HAMAP" id="MF_01405">
    <property type="entry name" value="Non_canon_purine_NTPase"/>
    <property type="match status" value="1"/>
</dbReference>
<evidence type="ECO:0000256" key="6">
    <source>
        <dbReference type="ARBA" id="ARBA00022842"/>
    </source>
</evidence>
<dbReference type="AlphaFoldDB" id="A0A0R2RC59"/>